<keyword evidence="10" id="KW-0479">Metal-binding</keyword>
<dbReference type="SMART" id="SM00387">
    <property type="entry name" value="HATPase_c"/>
    <property type="match status" value="1"/>
</dbReference>
<name>A0A2U1ZSI9_9MICO</name>
<evidence type="ECO:0000259" key="20">
    <source>
        <dbReference type="PROSITE" id="PS50109"/>
    </source>
</evidence>
<proteinExistence type="predicted"/>
<keyword evidence="7" id="KW-0963">Cytoplasm</keyword>
<keyword evidence="15" id="KW-0902">Two-component regulatory system</keyword>
<evidence type="ECO:0000256" key="19">
    <source>
        <dbReference type="SAM" id="Phobius"/>
    </source>
</evidence>
<evidence type="ECO:0000256" key="2">
    <source>
        <dbReference type="ARBA" id="ARBA00001966"/>
    </source>
</evidence>
<keyword evidence="19" id="KW-1133">Transmembrane helix</keyword>
<accession>A0A2U1ZSI9</accession>
<dbReference type="OrthoDB" id="227596at2"/>
<sequence>MSDPAALRRRALVAAGCCATLVLTALALVVVVGPERALVTHLVEDTAAALAWVGLAVACALRNRPTGSVLTIAGAWSVAAVTGGWSLVLDPSAAAAVGWASAGSWGLGVGLAYTLGVLTAARWSSPRVLRRAAVAASLLVALAFATLPTVTTDDQVRPNPVGTPLAPVLAVVGVIAVVVVAFAVIAALAMQASSPARRRTILPVLVAALAGLVAIGTGAFATQWAPIAQALTVPLLPLTIAATVLGTPGRGRRSVAAQLDGAADPSSALAATLAELGHELGLTGLAIEVDGRTVASVGGSFDDVRLPLVHLGRPEGHLLTPPLDEDAADEIGRVAPSVAAVLASVRLVEELRRSRAELTVAREAERRRVRRDLHDEIGPLLAAVAVQTEAAALTLERSPDSSRRSLAKARAAGSDAVLALRRIVRDLQPVAVDDLGLVGALEELAARLTGPATVTVTSSPTPPLSAAVEVALYRIAAEAAGNAVRHAAATRVRLALTVVDGAVVLTVDDDGCGFDTTGPVAGAAAGAGAGVGIGLGSMRERAAELDGRLSIGSSATGTTVRAELPVPAAGGTSP</sequence>
<feature type="transmembrane region" description="Helical" evidence="19">
    <location>
        <begin position="38"/>
        <end position="61"/>
    </location>
</feature>
<comment type="caution">
    <text evidence="21">The sequence shown here is derived from an EMBL/GenBank/DDBJ whole genome shotgun (WGS) entry which is preliminary data.</text>
</comment>
<evidence type="ECO:0000256" key="16">
    <source>
        <dbReference type="ARBA" id="ARBA00023014"/>
    </source>
</evidence>
<evidence type="ECO:0000313" key="21">
    <source>
        <dbReference type="EMBL" id="PWD49949.1"/>
    </source>
</evidence>
<evidence type="ECO:0000256" key="11">
    <source>
        <dbReference type="ARBA" id="ARBA00022741"/>
    </source>
</evidence>
<comment type="function">
    <text evidence="17">Member of the two-component regulatory system NreB/NreC involved in the control of dissimilatory nitrate/nitrite reduction in response to oxygen. NreB functions as a direct oxygen sensor histidine kinase which is autophosphorylated, in the absence of oxygen, probably at the conserved histidine residue, and transfers its phosphate group probably to a conserved aspartate residue of NreC. NreB/NreC activates the expression of the nitrate (narGHJI) and nitrite (nir) reductase operons, as well as the putative nitrate transporter gene narT.</text>
</comment>
<dbReference type="InterPro" id="IPR011712">
    <property type="entry name" value="Sig_transdc_His_kin_sub3_dim/P"/>
</dbReference>
<dbReference type="InterPro" id="IPR050482">
    <property type="entry name" value="Sensor_HK_TwoCompSys"/>
</dbReference>
<evidence type="ECO:0000256" key="12">
    <source>
        <dbReference type="ARBA" id="ARBA00022777"/>
    </source>
</evidence>
<dbReference type="GO" id="GO:0000155">
    <property type="term" value="F:phosphorelay sensor kinase activity"/>
    <property type="evidence" value="ECO:0007669"/>
    <property type="project" value="InterPro"/>
</dbReference>
<evidence type="ECO:0000256" key="4">
    <source>
        <dbReference type="ARBA" id="ARBA00012438"/>
    </source>
</evidence>
<keyword evidence="22" id="KW-1185">Reference proteome</keyword>
<dbReference type="GO" id="GO:0046983">
    <property type="term" value="F:protein dimerization activity"/>
    <property type="evidence" value="ECO:0007669"/>
    <property type="project" value="InterPro"/>
</dbReference>
<keyword evidence="8" id="KW-0597">Phosphoprotein</keyword>
<evidence type="ECO:0000256" key="10">
    <source>
        <dbReference type="ARBA" id="ARBA00022723"/>
    </source>
</evidence>
<dbReference type="InterPro" id="IPR036890">
    <property type="entry name" value="HATPase_C_sf"/>
</dbReference>
<dbReference type="InterPro" id="IPR005467">
    <property type="entry name" value="His_kinase_dom"/>
</dbReference>
<dbReference type="AlphaFoldDB" id="A0A2U1ZSI9"/>
<dbReference type="GO" id="GO:0046872">
    <property type="term" value="F:metal ion binding"/>
    <property type="evidence" value="ECO:0007669"/>
    <property type="project" value="UniProtKB-KW"/>
</dbReference>
<feature type="transmembrane region" description="Helical" evidence="19">
    <location>
        <begin position="167"/>
        <end position="189"/>
    </location>
</feature>
<dbReference type="GO" id="GO:0005524">
    <property type="term" value="F:ATP binding"/>
    <property type="evidence" value="ECO:0007669"/>
    <property type="project" value="UniProtKB-KW"/>
</dbReference>
<keyword evidence="9" id="KW-0808">Transferase</keyword>
<dbReference type="EC" id="2.7.13.3" evidence="4"/>
<dbReference type="PRINTS" id="PR00344">
    <property type="entry name" value="BCTRLSENSOR"/>
</dbReference>
<evidence type="ECO:0000256" key="8">
    <source>
        <dbReference type="ARBA" id="ARBA00022553"/>
    </source>
</evidence>
<dbReference type="GO" id="GO:0051539">
    <property type="term" value="F:4 iron, 4 sulfur cluster binding"/>
    <property type="evidence" value="ECO:0007669"/>
    <property type="project" value="UniProtKB-KW"/>
</dbReference>
<comment type="catalytic activity">
    <reaction evidence="1">
        <text>ATP + protein L-histidine = ADP + protein N-phospho-L-histidine.</text>
        <dbReference type="EC" id="2.7.13.3"/>
    </reaction>
</comment>
<feature type="transmembrane region" description="Helical" evidence="19">
    <location>
        <begin position="128"/>
        <end position="147"/>
    </location>
</feature>
<dbReference type="PANTHER" id="PTHR24421:SF10">
    <property type="entry name" value="NITRATE_NITRITE SENSOR PROTEIN NARQ"/>
    <property type="match status" value="1"/>
</dbReference>
<keyword evidence="19" id="KW-0472">Membrane</keyword>
<dbReference type="GO" id="GO:0016020">
    <property type="term" value="C:membrane"/>
    <property type="evidence" value="ECO:0007669"/>
    <property type="project" value="InterPro"/>
</dbReference>
<evidence type="ECO:0000256" key="6">
    <source>
        <dbReference type="ARBA" id="ARBA00022485"/>
    </source>
</evidence>
<evidence type="ECO:0000256" key="3">
    <source>
        <dbReference type="ARBA" id="ARBA00004496"/>
    </source>
</evidence>
<evidence type="ECO:0000256" key="13">
    <source>
        <dbReference type="ARBA" id="ARBA00022840"/>
    </source>
</evidence>
<evidence type="ECO:0000256" key="1">
    <source>
        <dbReference type="ARBA" id="ARBA00000085"/>
    </source>
</evidence>
<feature type="domain" description="Histidine kinase" evidence="20">
    <location>
        <begin position="372"/>
        <end position="568"/>
    </location>
</feature>
<evidence type="ECO:0000313" key="22">
    <source>
        <dbReference type="Proteomes" id="UP000245166"/>
    </source>
</evidence>
<dbReference type="Pfam" id="PF07730">
    <property type="entry name" value="HisKA_3"/>
    <property type="match status" value="1"/>
</dbReference>
<dbReference type="GO" id="GO:0005737">
    <property type="term" value="C:cytoplasm"/>
    <property type="evidence" value="ECO:0007669"/>
    <property type="project" value="UniProtKB-SubCell"/>
</dbReference>
<keyword evidence="11" id="KW-0547">Nucleotide-binding</keyword>
<evidence type="ECO:0000256" key="5">
    <source>
        <dbReference type="ARBA" id="ARBA00017322"/>
    </source>
</evidence>
<keyword evidence="16" id="KW-0411">Iron-sulfur</keyword>
<dbReference type="InterPro" id="IPR004358">
    <property type="entry name" value="Sig_transdc_His_kin-like_C"/>
</dbReference>
<evidence type="ECO:0000256" key="18">
    <source>
        <dbReference type="ARBA" id="ARBA00030800"/>
    </source>
</evidence>
<dbReference type="Gene3D" id="1.20.5.1930">
    <property type="match status" value="1"/>
</dbReference>
<evidence type="ECO:0000256" key="17">
    <source>
        <dbReference type="ARBA" id="ARBA00024827"/>
    </source>
</evidence>
<comment type="cofactor">
    <cofactor evidence="2">
        <name>[4Fe-4S] cluster</name>
        <dbReference type="ChEBI" id="CHEBI:49883"/>
    </cofactor>
</comment>
<evidence type="ECO:0000256" key="7">
    <source>
        <dbReference type="ARBA" id="ARBA00022490"/>
    </source>
</evidence>
<feature type="transmembrane region" description="Helical" evidence="19">
    <location>
        <begin position="94"/>
        <end position="116"/>
    </location>
</feature>
<dbReference type="Proteomes" id="UP000245166">
    <property type="component" value="Unassembled WGS sequence"/>
</dbReference>
<feature type="transmembrane region" description="Helical" evidence="19">
    <location>
        <begin position="12"/>
        <end position="32"/>
    </location>
</feature>
<evidence type="ECO:0000256" key="14">
    <source>
        <dbReference type="ARBA" id="ARBA00023004"/>
    </source>
</evidence>
<dbReference type="SUPFAM" id="SSF55874">
    <property type="entry name" value="ATPase domain of HSP90 chaperone/DNA topoisomerase II/histidine kinase"/>
    <property type="match status" value="1"/>
</dbReference>
<dbReference type="InterPro" id="IPR003594">
    <property type="entry name" value="HATPase_dom"/>
</dbReference>
<keyword evidence="6" id="KW-0004">4Fe-4S</keyword>
<evidence type="ECO:0000256" key="15">
    <source>
        <dbReference type="ARBA" id="ARBA00023012"/>
    </source>
</evidence>
<dbReference type="Pfam" id="PF02518">
    <property type="entry name" value="HATPase_c"/>
    <property type="match status" value="1"/>
</dbReference>
<keyword evidence="19" id="KW-0812">Transmembrane</keyword>
<dbReference type="PANTHER" id="PTHR24421">
    <property type="entry name" value="NITRATE/NITRITE SENSOR PROTEIN NARX-RELATED"/>
    <property type="match status" value="1"/>
</dbReference>
<keyword evidence="12" id="KW-0418">Kinase</keyword>
<dbReference type="Gene3D" id="3.30.565.10">
    <property type="entry name" value="Histidine kinase-like ATPase, C-terminal domain"/>
    <property type="match status" value="1"/>
</dbReference>
<protein>
    <recommendedName>
        <fullName evidence="5">Oxygen sensor histidine kinase NreB</fullName>
        <ecNumber evidence="4">2.7.13.3</ecNumber>
    </recommendedName>
    <alternativeName>
        <fullName evidence="18">Nitrogen regulation protein B</fullName>
    </alternativeName>
</protein>
<reference evidence="21 22" key="1">
    <citation type="submission" date="2018-03" db="EMBL/GenBank/DDBJ databases">
        <title>Genome assembly of novel Miniimonas species PCH200.</title>
        <authorList>
            <person name="Thakur V."/>
            <person name="Kumar V."/>
            <person name="Singh D."/>
        </authorList>
    </citation>
    <scope>NUCLEOTIDE SEQUENCE [LARGE SCALE GENOMIC DNA]</scope>
    <source>
        <strain evidence="21 22">PCH200</strain>
    </source>
</reference>
<keyword evidence="13" id="KW-0067">ATP-binding</keyword>
<feature type="transmembrane region" description="Helical" evidence="19">
    <location>
        <begin position="201"/>
        <end position="221"/>
    </location>
</feature>
<dbReference type="RefSeq" id="WP_109228333.1">
    <property type="nucleotide sequence ID" value="NZ_PYHR01000002.1"/>
</dbReference>
<dbReference type="EMBL" id="PYHR01000002">
    <property type="protein sequence ID" value="PWD49949.1"/>
    <property type="molecule type" value="Genomic_DNA"/>
</dbReference>
<dbReference type="PROSITE" id="PS50109">
    <property type="entry name" value="HIS_KIN"/>
    <property type="match status" value="1"/>
</dbReference>
<dbReference type="CDD" id="cd16917">
    <property type="entry name" value="HATPase_UhpB-NarQ-NarX-like"/>
    <property type="match status" value="1"/>
</dbReference>
<evidence type="ECO:0000256" key="9">
    <source>
        <dbReference type="ARBA" id="ARBA00022679"/>
    </source>
</evidence>
<gene>
    <name evidence="21" type="ORF">C8046_03890</name>
</gene>
<feature type="transmembrane region" description="Helical" evidence="19">
    <location>
        <begin position="68"/>
        <end position="88"/>
    </location>
</feature>
<comment type="subcellular location">
    <subcellularLocation>
        <location evidence="3">Cytoplasm</location>
    </subcellularLocation>
</comment>
<keyword evidence="14" id="KW-0408">Iron</keyword>
<organism evidence="21 22">
    <name type="scientific">Serinibacter arcticus</name>
    <dbReference type="NCBI Taxonomy" id="1655435"/>
    <lineage>
        <taxon>Bacteria</taxon>
        <taxon>Bacillati</taxon>
        <taxon>Actinomycetota</taxon>
        <taxon>Actinomycetes</taxon>
        <taxon>Micrococcales</taxon>
        <taxon>Beutenbergiaceae</taxon>
        <taxon>Serinibacter</taxon>
    </lineage>
</organism>